<dbReference type="InterPro" id="IPR027417">
    <property type="entry name" value="P-loop_NTPase"/>
</dbReference>
<evidence type="ECO:0000256" key="1">
    <source>
        <dbReference type="PROSITE-ProRule" id="PRU00339"/>
    </source>
</evidence>
<dbReference type="STRING" id="6313.A0A0K0D6X9"/>
<keyword evidence="2" id="KW-1185">Reference proteome</keyword>
<accession>A0A0K0D6X9</accession>
<feature type="repeat" description="TPR" evidence="1">
    <location>
        <begin position="53"/>
        <end position="86"/>
    </location>
</feature>
<dbReference type="Gene3D" id="1.25.40.10">
    <property type="entry name" value="Tetratricopeptide repeat domain"/>
    <property type="match status" value="1"/>
</dbReference>
<evidence type="ECO:0000313" key="2">
    <source>
        <dbReference type="Proteomes" id="UP000035642"/>
    </source>
</evidence>
<dbReference type="Proteomes" id="UP000035642">
    <property type="component" value="Unassembled WGS sequence"/>
</dbReference>
<dbReference type="PROSITE" id="PS50005">
    <property type="entry name" value="TPR"/>
    <property type="match status" value="1"/>
</dbReference>
<protein>
    <submittedName>
        <fullName evidence="3">TPR_REGION domain-containing protein</fullName>
    </submittedName>
</protein>
<dbReference type="Gene3D" id="3.40.50.300">
    <property type="entry name" value="P-loop containing nucleotide triphosphate hydrolases"/>
    <property type="match status" value="1"/>
</dbReference>
<dbReference type="PROSITE" id="PS50293">
    <property type="entry name" value="TPR_REGION"/>
    <property type="match status" value="1"/>
</dbReference>
<organism evidence="2 3">
    <name type="scientific">Angiostrongylus cantonensis</name>
    <name type="common">Rat lungworm</name>
    <dbReference type="NCBI Taxonomy" id="6313"/>
    <lineage>
        <taxon>Eukaryota</taxon>
        <taxon>Metazoa</taxon>
        <taxon>Ecdysozoa</taxon>
        <taxon>Nematoda</taxon>
        <taxon>Chromadorea</taxon>
        <taxon>Rhabditida</taxon>
        <taxon>Rhabditina</taxon>
        <taxon>Rhabditomorpha</taxon>
        <taxon>Strongyloidea</taxon>
        <taxon>Metastrongylidae</taxon>
        <taxon>Angiostrongylus</taxon>
    </lineage>
</organism>
<keyword evidence="1" id="KW-0802">TPR repeat</keyword>
<dbReference type="InterPro" id="IPR011990">
    <property type="entry name" value="TPR-like_helical_dom_sf"/>
</dbReference>
<reference evidence="3" key="2">
    <citation type="submission" date="2017-02" db="UniProtKB">
        <authorList>
            <consortium name="WormBaseParasite"/>
        </authorList>
    </citation>
    <scope>IDENTIFICATION</scope>
</reference>
<evidence type="ECO:0000313" key="3">
    <source>
        <dbReference type="WBParaSite" id="ACAC_0000582401-mRNA-1"/>
    </source>
</evidence>
<dbReference type="SMART" id="SM00028">
    <property type="entry name" value="TPR"/>
    <property type="match status" value="1"/>
</dbReference>
<name>A0A0K0D6X9_ANGCA</name>
<dbReference type="InterPro" id="IPR019734">
    <property type="entry name" value="TPR_rpt"/>
</dbReference>
<dbReference type="SUPFAM" id="SSF48452">
    <property type="entry name" value="TPR-like"/>
    <property type="match status" value="1"/>
</dbReference>
<reference evidence="2" key="1">
    <citation type="submission" date="2012-09" db="EMBL/GenBank/DDBJ databases">
        <authorList>
            <person name="Martin A.A."/>
        </authorList>
    </citation>
    <scope>NUCLEOTIDE SEQUENCE</scope>
</reference>
<sequence>LPLGLEGVRLFETNLASISRLRKHEKFGELDAMSNQHRARDVLRTLQFHHPSAESYGDYGAILHINGKFDEAKRLYEKSLLLDPSNNVVKSNLRTSTEEGIGISFAIIEKLLKQKVHFSTFFYHFPPQVVYVNGQEQFCPTHRLHKGAYNGPLYGFELVELSTFPREVIESARTLAHRLHKESSDKRFL</sequence>
<dbReference type="WBParaSite" id="ACAC_0000582401-mRNA-1">
    <property type="protein sequence ID" value="ACAC_0000582401-mRNA-1"/>
    <property type="gene ID" value="ACAC_0000582401"/>
</dbReference>
<proteinExistence type="predicted"/>
<dbReference type="AlphaFoldDB" id="A0A0K0D6X9"/>